<keyword evidence="2" id="KW-1185">Reference proteome</keyword>
<dbReference type="Proteomes" id="UP000631034">
    <property type="component" value="Unassembled WGS sequence"/>
</dbReference>
<evidence type="ECO:0000313" key="2">
    <source>
        <dbReference type="Proteomes" id="UP000631034"/>
    </source>
</evidence>
<dbReference type="EMBL" id="JACZHT010000005">
    <property type="protein sequence ID" value="MBE1237502.1"/>
    <property type="molecule type" value="Genomic_DNA"/>
</dbReference>
<sequence>MDVRNPALLAVALVCAGLVAWSYSLSRDLEAAAGRERSLRSANAALVVTLEAVRTDARKAVETLESVHAAEKKRTEALHAAMREIENAPEGDNGPVAPVLRRALERVRTPGCGDGALPAPGNP</sequence>
<evidence type="ECO:0000313" key="1">
    <source>
        <dbReference type="EMBL" id="MBE1237502.1"/>
    </source>
</evidence>
<dbReference type="RefSeq" id="WP_192534511.1">
    <property type="nucleotide sequence ID" value="NZ_JACZHT010000005.1"/>
</dbReference>
<dbReference type="AlphaFoldDB" id="A0A8J7CPV4"/>
<protein>
    <submittedName>
        <fullName evidence="1">Uncharacterized protein</fullName>
    </submittedName>
</protein>
<comment type="caution">
    <text evidence="1">The sequence shown here is derived from an EMBL/GenBank/DDBJ whole genome shotgun (WGS) entry which is preliminary data.</text>
</comment>
<accession>A0A8J7CPV4</accession>
<proteinExistence type="predicted"/>
<name>A0A8J7CPV4_9PROT</name>
<gene>
    <name evidence="1" type="ORF">IHV25_07555</name>
</gene>
<organism evidence="1 2">
    <name type="scientific">Phaeovibrio sulfidiphilus</name>
    <dbReference type="NCBI Taxonomy" id="1220600"/>
    <lineage>
        <taxon>Bacteria</taxon>
        <taxon>Pseudomonadati</taxon>
        <taxon>Pseudomonadota</taxon>
        <taxon>Alphaproteobacteria</taxon>
        <taxon>Rhodospirillales</taxon>
        <taxon>Rhodospirillaceae</taxon>
        <taxon>Phaeovibrio</taxon>
    </lineage>
</organism>
<reference evidence="1" key="1">
    <citation type="submission" date="2020-10" db="EMBL/GenBank/DDBJ databases">
        <title>Genome sequence of the unusual species of purple photosynthetic bacteria, Phaeovibrio sulfidiphilus DSM 23193, type strain.</title>
        <authorList>
            <person name="Kyndt J.A."/>
            <person name="Meyer T.E."/>
        </authorList>
    </citation>
    <scope>NUCLEOTIDE SEQUENCE</scope>
    <source>
        <strain evidence="1">DSM 23193</strain>
    </source>
</reference>